<comment type="caution">
    <text evidence="2">The sequence shown here is derived from an EMBL/GenBank/DDBJ whole genome shotgun (WGS) entry which is preliminary data.</text>
</comment>
<protein>
    <submittedName>
        <fullName evidence="2">Uncharacterized protein</fullName>
    </submittedName>
</protein>
<sequence length="73" mass="8501">MAENVYEETQDEDDQLNFGMIPQKLSKDETEKQFQVSNDDTPPEKRRLIDDGEILDEELSPVMVDTDFCLFSQ</sequence>
<organism evidence="2 3">
    <name type="scientific">Streblomastix strix</name>
    <dbReference type="NCBI Taxonomy" id="222440"/>
    <lineage>
        <taxon>Eukaryota</taxon>
        <taxon>Metamonada</taxon>
        <taxon>Preaxostyla</taxon>
        <taxon>Oxymonadida</taxon>
        <taxon>Streblomastigidae</taxon>
        <taxon>Streblomastix</taxon>
    </lineage>
</organism>
<proteinExistence type="predicted"/>
<dbReference type="EMBL" id="SNRW01000735">
    <property type="protein sequence ID" value="KAA6399520.1"/>
    <property type="molecule type" value="Genomic_DNA"/>
</dbReference>
<feature type="region of interest" description="Disordered" evidence="1">
    <location>
        <begin position="27"/>
        <end position="46"/>
    </location>
</feature>
<name>A0A5J4WXG0_9EUKA</name>
<evidence type="ECO:0000313" key="3">
    <source>
        <dbReference type="Proteomes" id="UP000324800"/>
    </source>
</evidence>
<evidence type="ECO:0000256" key="1">
    <source>
        <dbReference type="SAM" id="MobiDB-lite"/>
    </source>
</evidence>
<evidence type="ECO:0000313" key="2">
    <source>
        <dbReference type="EMBL" id="KAA6399520.1"/>
    </source>
</evidence>
<gene>
    <name evidence="2" type="ORF">EZS28_004954</name>
</gene>
<dbReference type="AlphaFoldDB" id="A0A5J4WXG0"/>
<dbReference type="Proteomes" id="UP000324800">
    <property type="component" value="Unassembled WGS sequence"/>
</dbReference>
<accession>A0A5J4WXG0</accession>
<reference evidence="2 3" key="1">
    <citation type="submission" date="2019-03" db="EMBL/GenBank/DDBJ databases">
        <title>Single cell metagenomics reveals metabolic interactions within the superorganism composed of flagellate Streblomastix strix and complex community of Bacteroidetes bacteria on its surface.</title>
        <authorList>
            <person name="Treitli S.C."/>
            <person name="Kolisko M."/>
            <person name="Husnik F."/>
            <person name="Keeling P."/>
            <person name="Hampl V."/>
        </authorList>
    </citation>
    <scope>NUCLEOTIDE SEQUENCE [LARGE SCALE GENOMIC DNA]</scope>
    <source>
        <strain evidence="2">ST1C</strain>
    </source>
</reference>